<dbReference type="Pfam" id="PF08812">
    <property type="entry name" value="YtxC"/>
    <property type="match status" value="1"/>
</dbReference>
<protein>
    <submittedName>
        <fullName evidence="1">Sporulation protein YtxC</fullName>
    </submittedName>
</protein>
<evidence type="ECO:0000313" key="2">
    <source>
        <dbReference type="Proteomes" id="UP001623592"/>
    </source>
</evidence>
<dbReference type="EMBL" id="JBJIAA010000012">
    <property type="protein sequence ID" value="MFL0251688.1"/>
    <property type="molecule type" value="Genomic_DNA"/>
</dbReference>
<keyword evidence="2" id="KW-1185">Reference proteome</keyword>
<name>A0ABW8TGN4_9CLOT</name>
<dbReference type="NCBIfam" id="TIGR02834">
    <property type="entry name" value="spo_ytxC"/>
    <property type="match status" value="1"/>
</dbReference>
<reference evidence="1 2" key="1">
    <citation type="submission" date="2024-11" db="EMBL/GenBank/DDBJ databases">
        <authorList>
            <person name="Heng Y.C."/>
            <person name="Lim A.C.H."/>
            <person name="Lee J.K.Y."/>
            <person name="Kittelmann S."/>
        </authorList>
    </citation>
    <scope>NUCLEOTIDE SEQUENCE [LARGE SCALE GENOMIC DNA]</scope>
    <source>
        <strain evidence="1 2">WILCCON 0114</strain>
    </source>
</reference>
<proteinExistence type="predicted"/>
<dbReference type="RefSeq" id="WP_406788340.1">
    <property type="nucleotide sequence ID" value="NZ_JBJIAA010000012.1"/>
</dbReference>
<sequence length="298" mass="35203">MLLETVVYDDKLDNIIKNINEIKYTFESSNVAIGISESVENDLHYVKIICSDKDYSEKIKSKFYIYFAEELYKYIAGDFCKNKLRELVKESYFFLNPDEIDDVCKKCSRIILNYETINDSNISYINMVNSIVNKIIECIKENDEININGFTTFRMKNIEKDFCNIIDKIIENYMVEKEYDEFIKLLKYFVDIQDSKIDELNIYVDREGKYMLRDMDGNNIENKMIDELCDVNVSGVNLDDVLISGLITLSPEKIIIHCRESFTNKEIIQTIMNVFENKVFFCDDCKMCKELKRNLIRQ</sequence>
<organism evidence="1 2">
    <name type="scientific">Clostridium neuense</name>
    <dbReference type="NCBI Taxonomy" id="1728934"/>
    <lineage>
        <taxon>Bacteria</taxon>
        <taxon>Bacillati</taxon>
        <taxon>Bacillota</taxon>
        <taxon>Clostridia</taxon>
        <taxon>Eubacteriales</taxon>
        <taxon>Clostridiaceae</taxon>
        <taxon>Clostridium</taxon>
    </lineage>
</organism>
<evidence type="ECO:0000313" key="1">
    <source>
        <dbReference type="EMBL" id="MFL0251688.1"/>
    </source>
</evidence>
<gene>
    <name evidence="1" type="primary">ytxC</name>
    <name evidence="1" type="ORF">ACJDT4_14820</name>
</gene>
<dbReference type="InterPro" id="IPR014199">
    <property type="entry name" value="Spore_YtxC"/>
</dbReference>
<dbReference type="Proteomes" id="UP001623592">
    <property type="component" value="Unassembled WGS sequence"/>
</dbReference>
<accession>A0ABW8TGN4</accession>
<comment type="caution">
    <text evidence="1">The sequence shown here is derived from an EMBL/GenBank/DDBJ whole genome shotgun (WGS) entry which is preliminary data.</text>
</comment>